<keyword evidence="12" id="KW-1185">Reference proteome</keyword>
<feature type="transmembrane region" description="Helical" evidence="9">
    <location>
        <begin position="180"/>
        <end position="202"/>
    </location>
</feature>
<dbReference type="Gene3D" id="3.30.40.10">
    <property type="entry name" value="Zinc/RING finger domain, C3HC4 (zinc finger)"/>
    <property type="match status" value="1"/>
</dbReference>
<feature type="compositionally biased region" description="Low complexity" evidence="8">
    <location>
        <begin position="1"/>
        <end position="17"/>
    </location>
</feature>
<evidence type="ECO:0000256" key="4">
    <source>
        <dbReference type="ARBA" id="ARBA00022771"/>
    </source>
</evidence>
<dbReference type="GO" id="GO:0016020">
    <property type="term" value="C:membrane"/>
    <property type="evidence" value="ECO:0007669"/>
    <property type="project" value="UniProtKB-SubCell"/>
</dbReference>
<dbReference type="SMART" id="SM00744">
    <property type="entry name" value="RINGv"/>
    <property type="match status" value="1"/>
</dbReference>
<feature type="transmembrane region" description="Helical" evidence="9">
    <location>
        <begin position="370"/>
        <end position="389"/>
    </location>
</feature>
<dbReference type="GO" id="GO:0008270">
    <property type="term" value="F:zinc ion binding"/>
    <property type="evidence" value="ECO:0007669"/>
    <property type="project" value="UniProtKB-KW"/>
</dbReference>
<keyword evidence="2 9" id="KW-0812">Transmembrane</keyword>
<evidence type="ECO:0000256" key="1">
    <source>
        <dbReference type="ARBA" id="ARBA00004141"/>
    </source>
</evidence>
<keyword evidence="5" id="KW-0862">Zinc</keyword>
<proteinExistence type="predicted"/>
<evidence type="ECO:0000256" key="2">
    <source>
        <dbReference type="ARBA" id="ARBA00022692"/>
    </source>
</evidence>
<evidence type="ECO:0000256" key="6">
    <source>
        <dbReference type="ARBA" id="ARBA00022989"/>
    </source>
</evidence>
<accession>A0A1Y2HE15</accession>
<comment type="subcellular location">
    <subcellularLocation>
        <location evidence="1">Membrane</location>
        <topology evidence="1">Multi-pass membrane protein</topology>
    </subcellularLocation>
</comment>
<evidence type="ECO:0000313" key="12">
    <source>
        <dbReference type="Proteomes" id="UP000193411"/>
    </source>
</evidence>
<evidence type="ECO:0000256" key="8">
    <source>
        <dbReference type="SAM" id="MobiDB-lite"/>
    </source>
</evidence>
<evidence type="ECO:0000256" key="5">
    <source>
        <dbReference type="ARBA" id="ARBA00022833"/>
    </source>
</evidence>
<evidence type="ECO:0000313" key="11">
    <source>
        <dbReference type="EMBL" id="ORZ32828.1"/>
    </source>
</evidence>
<keyword evidence="7 9" id="KW-0472">Membrane</keyword>
<feature type="compositionally biased region" description="Pro residues" evidence="8">
    <location>
        <begin position="51"/>
        <end position="61"/>
    </location>
</feature>
<dbReference type="EMBL" id="MCFL01000041">
    <property type="protein sequence ID" value="ORZ32828.1"/>
    <property type="molecule type" value="Genomic_DNA"/>
</dbReference>
<feature type="compositionally biased region" description="Low complexity" evidence="8">
    <location>
        <begin position="35"/>
        <end position="50"/>
    </location>
</feature>
<evidence type="ECO:0000259" key="10">
    <source>
        <dbReference type="PROSITE" id="PS51292"/>
    </source>
</evidence>
<dbReference type="Proteomes" id="UP000193411">
    <property type="component" value="Unassembled WGS sequence"/>
</dbReference>
<keyword evidence="6 9" id="KW-1133">Transmembrane helix</keyword>
<keyword evidence="4" id="KW-0863">Zinc-finger</keyword>
<reference evidence="11 12" key="1">
    <citation type="submission" date="2016-07" db="EMBL/GenBank/DDBJ databases">
        <title>Pervasive Adenine N6-methylation of Active Genes in Fungi.</title>
        <authorList>
            <consortium name="DOE Joint Genome Institute"/>
            <person name="Mondo S.J."/>
            <person name="Dannebaum R.O."/>
            <person name="Kuo R.C."/>
            <person name="Labutti K."/>
            <person name="Haridas S."/>
            <person name="Kuo A."/>
            <person name="Salamov A."/>
            <person name="Ahrendt S.R."/>
            <person name="Lipzen A."/>
            <person name="Sullivan W."/>
            <person name="Andreopoulos W.B."/>
            <person name="Clum A."/>
            <person name="Lindquist E."/>
            <person name="Daum C."/>
            <person name="Ramamoorthy G.K."/>
            <person name="Gryganskyi A."/>
            <person name="Culley D."/>
            <person name="Magnuson J.K."/>
            <person name="James T.Y."/>
            <person name="O'Malley M.A."/>
            <person name="Stajich J.E."/>
            <person name="Spatafora J.W."/>
            <person name="Visel A."/>
            <person name="Grigoriev I.V."/>
        </authorList>
    </citation>
    <scope>NUCLEOTIDE SEQUENCE [LARGE SCALE GENOMIC DNA]</scope>
    <source>
        <strain evidence="11 12">PL171</strain>
    </source>
</reference>
<feature type="region of interest" description="Disordered" evidence="8">
    <location>
        <begin position="1"/>
        <end position="86"/>
    </location>
</feature>
<protein>
    <recommendedName>
        <fullName evidence="10">RING-CH-type domain-containing protein</fullName>
    </recommendedName>
</protein>
<feature type="domain" description="RING-CH-type" evidence="10">
    <location>
        <begin position="88"/>
        <end position="160"/>
    </location>
</feature>
<gene>
    <name evidence="11" type="ORF">BCR44DRAFT_121729</name>
</gene>
<dbReference type="STRING" id="765915.A0A1Y2HE15"/>
<evidence type="ECO:0000256" key="7">
    <source>
        <dbReference type="ARBA" id="ARBA00023136"/>
    </source>
</evidence>
<dbReference type="InterPro" id="IPR013083">
    <property type="entry name" value="Znf_RING/FYVE/PHD"/>
</dbReference>
<dbReference type="PROSITE" id="PS51292">
    <property type="entry name" value="ZF_RING_CH"/>
    <property type="match status" value="1"/>
</dbReference>
<organism evidence="11 12">
    <name type="scientific">Catenaria anguillulae PL171</name>
    <dbReference type="NCBI Taxonomy" id="765915"/>
    <lineage>
        <taxon>Eukaryota</taxon>
        <taxon>Fungi</taxon>
        <taxon>Fungi incertae sedis</taxon>
        <taxon>Blastocladiomycota</taxon>
        <taxon>Blastocladiomycetes</taxon>
        <taxon>Blastocladiales</taxon>
        <taxon>Catenariaceae</taxon>
        <taxon>Catenaria</taxon>
    </lineage>
</organism>
<feature type="compositionally biased region" description="Low complexity" evidence="8">
    <location>
        <begin position="62"/>
        <end position="72"/>
    </location>
</feature>
<sequence>MDQLRAAASEATASATAPNPPDSPQLSAVLRSGVSSLADADLPLSSAANSPTPPSPSPPSPTSASASISTRKSSAHQRPSLAPPIIPPDLAPSVRCWICYTDYLDDAGTPSATDRWVKPCKCKGSLGYVHEPCLLRFIASKENASGRPACPQCHTPYRILSPASPALYALYKLDMACAAAVPYFLLAGGGISVLFLSTTYGVYALLSVAGEDAEAWLADPEWGWRVWAGLPLVFPVLVLARTEYLDNILPLVPLWLLDFKHITAPAALTSSLSVSSSSPSTLVAWWPPSPATAMVLLPWLRFAWNAMYKQLSEAVLLPIALHPGPLSGTPSLSSATATSGDAESPDALAARTEQARVDLRMSERTELGRLLVGAALVPAVASGVGYLLARTLPAGFAAKVAPTTLMRSLIGGCVFVVAKDLTYLYYRKQKLLVNKRKRVVNYVEQS</sequence>
<name>A0A1Y2HE15_9FUNG</name>
<feature type="transmembrane region" description="Helical" evidence="9">
    <location>
        <begin position="409"/>
        <end position="426"/>
    </location>
</feature>
<dbReference type="InterPro" id="IPR011016">
    <property type="entry name" value="Znf_RING-CH"/>
</dbReference>
<keyword evidence="3" id="KW-0479">Metal-binding</keyword>
<comment type="caution">
    <text evidence="11">The sequence shown here is derived from an EMBL/GenBank/DDBJ whole genome shotgun (WGS) entry which is preliminary data.</text>
</comment>
<dbReference type="SUPFAM" id="SSF57850">
    <property type="entry name" value="RING/U-box"/>
    <property type="match status" value="1"/>
</dbReference>
<dbReference type="AlphaFoldDB" id="A0A1Y2HE15"/>
<dbReference type="OrthoDB" id="5817083at2759"/>
<dbReference type="PANTHER" id="PTHR46283">
    <property type="entry name" value="E3 UBIQUITIN-PROTEIN LIGASE MARCH5"/>
    <property type="match status" value="1"/>
</dbReference>
<evidence type="ECO:0000256" key="3">
    <source>
        <dbReference type="ARBA" id="ARBA00022723"/>
    </source>
</evidence>
<evidence type="ECO:0000256" key="9">
    <source>
        <dbReference type="SAM" id="Phobius"/>
    </source>
</evidence>
<feature type="transmembrane region" description="Helical" evidence="9">
    <location>
        <begin position="222"/>
        <end position="240"/>
    </location>
</feature>
<dbReference type="Pfam" id="PF12906">
    <property type="entry name" value="RINGv"/>
    <property type="match status" value="1"/>
</dbReference>